<reference evidence="6" key="1">
    <citation type="submission" date="2022-07" db="EMBL/GenBank/DDBJ databases">
        <title>Complete genome sequence of Salinispirillum sp. LH10-3-1 capable of multiple carbohydrate inversion isolated from a soda lake.</title>
        <authorList>
            <person name="Liu J."/>
            <person name="Zhai Y."/>
            <person name="Zhang H."/>
            <person name="Yang H."/>
            <person name="Qu J."/>
            <person name="Li J."/>
        </authorList>
    </citation>
    <scope>NUCLEOTIDE SEQUENCE</scope>
    <source>
        <strain evidence="6">LH 10-3-1</strain>
    </source>
</reference>
<comment type="cofactor">
    <cofactor evidence="1">
        <name>Mg(2+)</name>
        <dbReference type="ChEBI" id="CHEBI:18420"/>
    </cofactor>
</comment>
<evidence type="ECO:0000313" key="6">
    <source>
        <dbReference type="EMBL" id="WLD58130.1"/>
    </source>
</evidence>
<proteinExistence type="predicted"/>
<dbReference type="PANTHER" id="PTHR45138">
    <property type="entry name" value="REGULATORY COMPONENTS OF SENSORY TRANSDUCTION SYSTEM"/>
    <property type="match status" value="1"/>
</dbReference>
<dbReference type="Pfam" id="PF20975">
    <property type="entry name" value="DGCcoil"/>
    <property type="match status" value="1"/>
</dbReference>
<dbReference type="InterPro" id="IPR043128">
    <property type="entry name" value="Rev_trsase/Diguanyl_cyclase"/>
</dbReference>
<dbReference type="InterPro" id="IPR029787">
    <property type="entry name" value="Nucleotide_cyclase"/>
</dbReference>
<dbReference type="InterPro" id="IPR048516">
    <property type="entry name" value="DGCcoil"/>
</dbReference>
<dbReference type="EC" id="2.7.7.65" evidence="2"/>
<dbReference type="CDD" id="cd01949">
    <property type="entry name" value="GGDEF"/>
    <property type="match status" value="1"/>
</dbReference>
<dbReference type="NCBIfam" id="TIGR00254">
    <property type="entry name" value="GGDEF"/>
    <property type="match status" value="1"/>
</dbReference>
<protein>
    <recommendedName>
        <fullName evidence="2">diguanylate cyclase</fullName>
        <ecNumber evidence="2">2.7.7.65</ecNumber>
    </recommendedName>
</protein>
<dbReference type="InterPro" id="IPR000160">
    <property type="entry name" value="GGDEF_dom"/>
</dbReference>
<dbReference type="EMBL" id="CP101717">
    <property type="protein sequence ID" value="WLD58130.1"/>
    <property type="molecule type" value="Genomic_DNA"/>
</dbReference>
<dbReference type="Pfam" id="PF00990">
    <property type="entry name" value="GGDEF"/>
    <property type="match status" value="1"/>
</dbReference>
<accession>A0AB38YFL9</accession>
<keyword evidence="4" id="KW-0175">Coiled coil</keyword>
<feature type="domain" description="GGDEF" evidence="5">
    <location>
        <begin position="382"/>
        <end position="512"/>
    </location>
</feature>
<dbReference type="PANTHER" id="PTHR45138:SF9">
    <property type="entry name" value="DIGUANYLATE CYCLASE DGCM-RELATED"/>
    <property type="match status" value="1"/>
</dbReference>
<dbReference type="SMART" id="SM00267">
    <property type="entry name" value="GGDEF"/>
    <property type="match status" value="1"/>
</dbReference>
<gene>
    <name evidence="6" type="ORF">NFC81_15665</name>
</gene>
<dbReference type="PROSITE" id="PS50887">
    <property type="entry name" value="GGDEF"/>
    <property type="match status" value="1"/>
</dbReference>
<name>A0AB38YFL9_9GAMM</name>
<dbReference type="FunFam" id="3.30.70.270:FF:000001">
    <property type="entry name" value="Diguanylate cyclase domain protein"/>
    <property type="match status" value="1"/>
</dbReference>
<feature type="coiled-coil region" evidence="4">
    <location>
        <begin position="324"/>
        <end position="351"/>
    </location>
</feature>
<evidence type="ECO:0000256" key="2">
    <source>
        <dbReference type="ARBA" id="ARBA00012528"/>
    </source>
</evidence>
<dbReference type="AlphaFoldDB" id="A0AB38YFL9"/>
<evidence type="ECO:0000256" key="1">
    <source>
        <dbReference type="ARBA" id="ARBA00001946"/>
    </source>
</evidence>
<dbReference type="RefSeq" id="WP_304995417.1">
    <property type="nucleotide sequence ID" value="NZ_CP101717.1"/>
</dbReference>
<evidence type="ECO:0000256" key="3">
    <source>
        <dbReference type="ARBA" id="ARBA00034247"/>
    </source>
</evidence>
<keyword evidence="6" id="KW-0808">Transferase</keyword>
<dbReference type="InterPro" id="IPR050469">
    <property type="entry name" value="Diguanylate_Cyclase"/>
</dbReference>
<comment type="catalytic activity">
    <reaction evidence="3">
        <text>2 GTP = 3',3'-c-di-GMP + 2 diphosphate</text>
        <dbReference type="Rhea" id="RHEA:24898"/>
        <dbReference type="ChEBI" id="CHEBI:33019"/>
        <dbReference type="ChEBI" id="CHEBI:37565"/>
        <dbReference type="ChEBI" id="CHEBI:58805"/>
        <dbReference type="EC" id="2.7.7.65"/>
    </reaction>
</comment>
<feature type="coiled-coil region" evidence="4">
    <location>
        <begin position="222"/>
        <end position="256"/>
    </location>
</feature>
<keyword evidence="6" id="KW-0548">Nucleotidyltransferase</keyword>
<evidence type="ECO:0000259" key="5">
    <source>
        <dbReference type="PROSITE" id="PS50887"/>
    </source>
</evidence>
<organism evidence="6">
    <name type="scientific">Salinispirillum sp. LH 10-3-1</name>
    <dbReference type="NCBI Taxonomy" id="2952525"/>
    <lineage>
        <taxon>Bacteria</taxon>
        <taxon>Pseudomonadati</taxon>
        <taxon>Pseudomonadota</taxon>
        <taxon>Gammaproteobacteria</taxon>
        <taxon>Oceanospirillales</taxon>
        <taxon>Saccharospirillaceae</taxon>
        <taxon>Salinispirillum</taxon>
    </lineage>
</organism>
<dbReference type="Gene3D" id="3.30.70.270">
    <property type="match status" value="1"/>
</dbReference>
<evidence type="ECO:0000256" key="4">
    <source>
        <dbReference type="SAM" id="Coils"/>
    </source>
</evidence>
<dbReference type="SUPFAM" id="SSF55073">
    <property type="entry name" value="Nucleotide cyclase"/>
    <property type="match status" value="1"/>
</dbReference>
<sequence length="512" mass="58576">MTTESKQRLLDRVEQLRRGMVRVSLFGDGQDKELDGLLNQFRELLRQPDVQEDAIDVVLSEAESVYDALDATRSNEQGALARVLVQMNDQLRAHSAEPEFFDHLSNGIELRVRNIHELTLYLLEYRTGQAEVLQTITSLASAERVIEQHAAHRKDDQALNGIVTDIDTIVADVYESMTDLANRIHLPVDKQHALQAIMHQLTRTLEWPYLLGLLNELIDLIVSVLNDEQRELEHYLEQLNERLTFIRASVQKAKNIQQDFRDDGNRLDQQIQRHVESIRVEMQSATSLPQLKDGIQKELDDIVQSISSFMHESVEKERSMDTMMSELVEVIADLEQQNKRIRDAFEKTRQQAMTDSLTGLPNRTAYMQKIEQEFERYRRQNAPLALCVLDVDYFKKINDKLGHTAGDKVLKILARQLQAQLRQYDFIARYGGEEFVIIMPGTAPEAAIAAMEKLRLAVQNSPFHFKGEPVPITVSIGCAQFQTDDHIVAVFDRADAAMYRAKSNGRNRVEVG</sequence>
<dbReference type="GO" id="GO:0052621">
    <property type="term" value="F:diguanylate cyclase activity"/>
    <property type="evidence" value="ECO:0007669"/>
    <property type="project" value="UniProtKB-EC"/>
</dbReference>